<evidence type="ECO:0000313" key="5">
    <source>
        <dbReference type="Proteomes" id="UP000199515"/>
    </source>
</evidence>
<dbReference type="Proteomes" id="UP000199515">
    <property type="component" value="Unassembled WGS sequence"/>
</dbReference>
<dbReference type="SUPFAM" id="SSF56003">
    <property type="entry name" value="Molybdenum cofactor-binding domain"/>
    <property type="match status" value="1"/>
</dbReference>
<evidence type="ECO:0000313" key="4">
    <source>
        <dbReference type="EMBL" id="SDX95998.1"/>
    </source>
</evidence>
<dbReference type="SMART" id="SM01008">
    <property type="entry name" value="Ald_Xan_dh_C"/>
    <property type="match status" value="1"/>
</dbReference>
<dbReference type="Pfam" id="PF01315">
    <property type="entry name" value="Ald_Xan_dh_C"/>
    <property type="match status" value="1"/>
</dbReference>
<dbReference type="InterPro" id="IPR036856">
    <property type="entry name" value="Ald_Oxase/Xan_DH_a/b_sf"/>
</dbReference>
<protein>
    <submittedName>
        <fullName evidence="4">Xanthine dehydrogenase YagR molybdenum-binding subunit</fullName>
    </submittedName>
</protein>
<dbReference type="GO" id="GO:0016491">
    <property type="term" value="F:oxidoreductase activity"/>
    <property type="evidence" value="ECO:0007669"/>
    <property type="project" value="UniProtKB-KW"/>
</dbReference>
<dbReference type="PANTHER" id="PTHR11908:SF132">
    <property type="entry name" value="ALDEHYDE OXIDASE 1-RELATED"/>
    <property type="match status" value="1"/>
</dbReference>
<dbReference type="Pfam" id="PF02738">
    <property type="entry name" value="MoCoBD_1"/>
    <property type="match status" value="1"/>
</dbReference>
<dbReference type="AlphaFoldDB" id="A0A1H3G034"/>
<dbReference type="Gene3D" id="3.90.1170.50">
    <property type="entry name" value="Aldehyde oxidase/xanthine dehydrogenase, a/b hammerhead"/>
    <property type="match status" value="1"/>
</dbReference>
<proteinExistence type="predicted"/>
<keyword evidence="1" id="KW-0500">Molybdenum</keyword>
<dbReference type="InterPro" id="IPR008274">
    <property type="entry name" value="AldOxase/xan_DH_MoCoBD1"/>
</dbReference>
<dbReference type="InterPro" id="IPR016208">
    <property type="entry name" value="Ald_Oxase/xanthine_DH-like"/>
</dbReference>
<reference evidence="4 5" key="1">
    <citation type="submission" date="2016-10" db="EMBL/GenBank/DDBJ databases">
        <authorList>
            <person name="de Groot N.N."/>
        </authorList>
    </citation>
    <scope>NUCLEOTIDE SEQUENCE [LARGE SCALE GENOMIC DNA]</scope>
    <source>
        <strain evidence="4 5">CPCC 202699</strain>
    </source>
</reference>
<organism evidence="4 5">
    <name type="scientific">Amycolatopsis xylanica</name>
    <dbReference type="NCBI Taxonomy" id="589385"/>
    <lineage>
        <taxon>Bacteria</taxon>
        <taxon>Bacillati</taxon>
        <taxon>Actinomycetota</taxon>
        <taxon>Actinomycetes</taxon>
        <taxon>Pseudonocardiales</taxon>
        <taxon>Pseudonocardiaceae</taxon>
        <taxon>Amycolatopsis</taxon>
    </lineage>
</organism>
<dbReference type="Gene3D" id="3.30.365.10">
    <property type="entry name" value="Aldehyde oxidase/xanthine dehydrogenase, molybdopterin binding domain"/>
    <property type="match status" value="4"/>
</dbReference>
<name>A0A1H3G034_9PSEU</name>
<dbReference type="GO" id="GO:0005506">
    <property type="term" value="F:iron ion binding"/>
    <property type="evidence" value="ECO:0007669"/>
    <property type="project" value="InterPro"/>
</dbReference>
<dbReference type="InterPro" id="IPR000674">
    <property type="entry name" value="Ald_Oxase/Xan_DH_a/b"/>
</dbReference>
<evidence type="ECO:0000256" key="2">
    <source>
        <dbReference type="ARBA" id="ARBA00023002"/>
    </source>
</evidence>
<dbReference type="RefSeq" id="WP_091290550.1">
    <property type="nucleotide sequence ID" value="NZ_FNON01000004.1"/>
</dbReference>
<dbReference type="EMBL" id="FNON01000004">
    <property type="protein sequence ID" value="SDX95998.1"/>
    <property type="molecule type" value="Genomic_DNA"/>
</dbReference>
<keyword evidence="2" id="KW-0560">Oxidoreductase</keyword>
<accession>A0A1H3G034</accession>
<dbReference type="Pfam" id="PF20256">
    <property type="entry name" value="MoCoBD_2"/>
    <property type="match status" value="1"/>
</dbReference>
<evidence type="ECO:0000259" key="3">
    <source>
        <dbReference type="SMART" id="SM01008"/>
    </source>
</evidence>
<evidence type="ECO:0000256" key="1">
    <source>
        <dbReference type="ARBA" id="ARBA00022505"/>
    </source>
</evidence>
<dbReference type="OrthoDB" id="135295at2"/>
<dbReference type="PANTHER" id="PTHR11908">
    <property type="entry name" value="XANTHINE DEHYDROGENASE"/>
    <property type="match status" value="1"/>
</dbReference>
<gene>
    <name evidence="4" type="ORF">SAMN05421504_10445</name>
</gene>
<keyword evidence="5" id="KW-1185">Reference proteome</keyword>
<dbReference type="STRING" id="589385.SAMN05421504_10445"/>
<feature type="domain" description="Aldehyde oxidase/xanthine dehydrogenase a/b hammerhead" evidence="3">
    <location>
        <begin position="19"/>
        <end position="126"/>
    </location>
</feature>
<sequence>MSQVVGLPVERVDGHAKVTGGAKYAADTVIPGVLHGFLVLSTIARGRVTGIDTRAASAAPGVVAVFTHTTMPRLKLTSFPYVKGFIPLQDAEIHHNGQPVAYVVATTLEQAQDAATLVDVKYAGEKPVGVLEDALDQVYLPDGENDIVRGDPAAGLAQAEVKVDASYSSPTHHHNPIEPPVTVARWDGGKLTVHESAQGISFTRLVLAQSLGVPASDIRVLTPYLGGGFGAKGPVWAHTLLTAAVARALGKPVKLVLTRAQMYYSTGHRAQFRQQVTLGAKRDGTLTALVNISTQQTSRSSDTLFNESESSRLLYACPNLHVRQQGVKLDVATPSFQRSPETTSHFGLETALDELSYALGMDPLELRLRNYTEVDPGTGAKFSSKHLRECYRLASDAFGWSRRNPKPGSTREGHEFVGWGMATEAHTYHGFPSSASVVMGTDGRVLARSGTQDIGTGTYTVMTQVVAQALGTPVDTVTFELGDTDFPAAGLSAASATVNSLSGAVDRAAASVRDAVIRLAVADARSPLHGRPPEQVKAEHGYLWAGGRRESYRAIMARHGKPVEGAGSSLNADGYTTGVVFIEVKVDPRVGRVRVTRAVTAHDPGRVMNRRTARGQVIGGVTWGIGFALMEHTVIDRGTARIANANLSTYLVPVSADVPEIETLFVDRPDPVSQALGAKGFGETPITGVPAAIGNAVYHATGRRIRSLPITQDKLL</sequence>
<dbReference type="InterPro" id="IPR037165">
    <property type="entry name" value="AldOxase/xan_DH_Mopterin-bd_sf"/>
</dbReference>
<dbReference type="SUPFAM" id="SSF54665">
    <property type="entry name" value="CO dehydrogenase molybdoprotein N-domain-like"/>
    <property type="match status" value="1"/>
</dbReference>
<dbReference type="InterPro" id="IPR046867">
    <property type="entry name" value="AldOxase/xan_DH_MoCoBD2"/>
</dbReference>